<feature type="domain" description="Primase C-terminal 1" evidence="1">
    <location>
        <begin position="224"/>
        <end position="285"/>
    </location>
</feature>
<protein>
    <recommendedName>
        <fullName evidence="1">Primase C-terminal 1 domain-containing protein</fullName>
    </recommendedName>
</protein>
<organism evidence="2 3">
    <name type="scientific">Paenibacillus lutrae</name>
    <dbReference type="NCBI Taxonomy" id="2078573"/>
    <lineage>
        <taxon>Bacteria</taxon>
        <taxon>Bacillati</taxon>
        <taxon>Bacillota</taxon>
        <taxon>Bacilli</taxon>
        <taxon>Bacillales</taxon>
        <taxon>Paenibacillaceae</taxon>
        <taxon>Paenibacillus</taxon>
    </lineage>
</organism>
<keyword evidence="3" id="KW-1185">Reference proteome</keyword>
<dbReference type="RefSeq" id="WP_157338535.1">
    <property type="nucleotide sequence ID" value="NZ_RHLK01000018.1"/>
</dbReference>
<proteinExistence type="predicted"/>
<evidence type="ECO:0000313" key="3">
    <source>
        <dbReference type="Proteomes" id="UP000490800"/>
    </source>
</evidence>
<sequence>MLRVSRDVFFDALFPQMDGILFTNHKGSKFDAQSVIRSVEQLKYHADCMSTNWYTPSIFRLAKCGRTKRNLQYIHTFMLEFDFVIPSALDLLELIEEAGLPLPHFLVRSKTFGHWHVYWQIQKIAAYTNVVAHVDRISTAMAKATGADIQGVGAERWFGIPRSDIYQVTNPCNLYTYDDFKSWYELYIEDNPITEQTIYTKKINVLQMDIFGHPAIRKLQRGTIKGQRDNVCFTLALLYYALHWPEQDTLEALYSWSERNEKGGEPFTKKDVRKCVKSAFSGKYRGPSREHVERYSGLEFRLNIIREYEGEVKYQKSADIEAKIINLIKESKNKLQLSQVDIAKRINGALRTVKAAIKKLILEQRIQVTQAGHGRGNINCYALNMPAMRPNETNRANGANSYTSLSKARALVLSEISTGFLQVASGVVDISDSS</sequence>
<evidence type="ECO:0000313" key="2">
    <source>
        <dbReference type="EMBL" id="MVP02107.1"/>
    </source>
</evidence>
<comment type="caution">
    <text evidence="2">The sequence shown here is derived from an EMBL/GenBank/DDBJ whole genome shotgun (WGS) entry which is preliminary data.</text>
</comment>
<dbReference type="EMBL" id="RHLK01000018">
    <property type="protein sequence ID" value="MVP02107.1"/>
    <property type="molecule type" value="Genomic_DNA"/>
</dbReference>
<dbReference type="InterPro" id="IPR014820">
    <property type="entry name" value="PriCT_1"/>
</dbReference>
<dbReference type="AlphaFoldDB" id="A0A7X3K1G4"/>
<name>A0A7X3K1G4_9BACL</name>
<evidence type="ECO:0000259" key="1">
    <source>
        <dbReference type="Pfam" id="PF08708"/>
    </source>
</evidence>
<dbReference type="Proteomes" id="UP000490800">
    <property type="component" value="Unassembled WGS sequence"/>
</dbReference>
<accession>A0A7X3K1G4</accession>
<reference evidence="2 3" key="1">
    <citation type="journal article" date="2019" name="Microorganisms">
        <title>Paenibacillus lutrae sp. nov., A Chitinolytic Species Isolated from A River Otter in Castril Natural Park, Granada, Spain.</title>
        <authorList>
            <person name="Rodriguez M."/>
            <person name="Reina J.C."/>
            <person name="Bejar V."/>
            <person name="Llamas I."/>
        </authorList>
    </citation>
    <scope>NUCLEOTIDE SEQUENCE [LARGE SCALE GENOMIC DNA]</scope>
    <source>
        <strain evidence="2 3">N10</strain>
    </source>
</reference>
<dbReference type="Pfam" id="PF08708">
    <property type="entry name" value="PriCT_1"/>
    <property type="match status" value="1"/>
</dbReference>
<dbReference type="OrthoDB" id="1790977at2"/>
<gene>
    <name evidence="2" type="ORF">EDM21_21745</name>
</gene>